<comment type="caution">
    <text evidence="1">The sequence shown here is derived from an EMBL/GenBank/DDBJ whole genome shotgun (WGS) entry which is preliminary data.</text>
</comment>
<dbReference type="Proteomes" id="UP001476798">
    <property type="component" value="Unassembled WGS sequence"/>
</dbReference>
<protein>
    <submittedName>
        <fullName evidence="1">Uncharacterized protein</fullName>
    </submittedName>
</protein>
<proteinExistence type="predicted"/>
<keyword evidence="2" id="KW-1185">Reference proteome</keyword>
<dbReference type="EMBL" id="JAHRIO010022730">
    <property type="protein sequence ID" value="MEQ2166123.1"/>
    <property type="molecule type" value="Genomic_DNA"/>
</dbReference>
<sequence length="105" mass="12113">MHSCFEFFFPGWSFPFNPQDSLFWRCLVIHINYVHAVPVINLTLERQLTAPCAAQGALFFHLSTCPPKCLCTPLTYCMYCTILNEVTETSTLDLCFLIHRMQSTE</sequence>
<organism evidence="1 2">
    <name type="scientific">Goodea atripinnis</name>
    <dbReference type="NCBI Taxonomy" id="208336"/>
    <lineage>
        <taxon>Eukaryota</taxon>
        <taxon>Metazoa</taxon>
        <taxon>Chordata</taxon>
        <taxon>Craniata</taxon>
        <taxon>Vertebrata</taxon>
        <taxon>Euteleostomi</taxon>
        <taxon>Actinopterygii</taxon>
        <taxon>Neopterygii</taxon>
        <taxon>Teleostei</taxon>
        <taxon>Neoteleostei</taxon>
        <taxon>Acanthomorphata</taxon>
        <taxon>Ovalentaria</taxon>
        <taxon>Atherinomorphae</taxon>
        <taxon>Cyprinodontiformes</taxon>
        <taxon>Goodeidae</taxon>
        <taxon>Goodea</taxon>
    </lineage>
</organism>
<evidence type="ECO:0000313" key="2">
    <source>
        <dbReference type="Proteomes" id="UP001476798"/>
    </source>
</evidence>
<accession>A0ABV0N6C3</accession>
<name>A0ABV0N6C3_9TELE</name>
<reference evidence="1 2" key="1">
    <citation type="submission" date="2021-06" db="EMBL/GenBank/DDBJ databases">
        <authorList>
            <person name="Palmer J.M."/>
        </authorList>
    </citation>
    <scope>NUCLEOTIDE SEQUENCE [LARGE SCALE GENOMIC DNA]</scope>
    <source>
        <strain evidence="1 2">GA_2019</strain>
        <tissue evidence="1">Muscle</tissue>
    </source>
</reference>
<evidence type="ECO:0000313" key="1">
    <source>
        <dbReference type="EMBL" id="MEQ2166123.1"/>
    </source>
</evidence>
<gene>
    <name evidence="1" type="ORF">GOODEAATRI_024456</name>
</gene>